<dbReference type="PATRIC" id="fig|886738.10.peg.1926"/>
<keyword evidence="1" id="KW-1133">Transmembrane helix</keyword>
<feature type="transmembrane region" description="Helical" evidence="1">
    <location>
        <begin position="239"/>
        <end position="260"/>
    </location>
</feature>
<proteinExistence type="predicted"/>
<evidence type="ECO:0000256" key="1">
    <source>
        <dbReference type="SAM" id="Phobius"/>
    </source>
</evidence>
<dbReference type="STRING" id="886738.Nlim_1792"/>
<dbReference type="Proteomes" id="UP000004348">
    <property type="component" value="Chromosome"/>
</dbReference>
<feature type="transmembrane region" description="Helical" evidence="1">
    <location>
        <begin position="280"/>
        <end position="307"/>
    </location>
</feature>
<protein>
    <recommendedName>
        <fullName evidence="3">DUF373 family protein</fullName>
    </recommendedName>
</protein>
<dbReference type="HOGENOM" id="CLU_048986_0_1_2"/>
<evidence type="ECO:0008006" key="3">
    <source>
        <dbReference type="Google" id="ProtNLM"/>
    </source>
</evidence>
<accession>F3KMP1</accession>
<sequence>MSQSSDKVEKEVNASTANKLLVICVDRDNDIGEKAGITTPVIGRNACIDAAQRLALEDPEDADSNSMFAAIKTYEDLISKGYQVEVVIVAGIKKRGVQADEKILMEIKKISESFSANGAVIVSDGEDDESVIPVIQNVLPVISVQRVVMKVSRSVEYSYAVFGKYLKMLAYDSKYSKFFLGVPGILLLIGGIGTIFGYTAEIFAVLVSILGAAFLIRAFDVDRAWSNLTKPTPMGFIRIFTMVAGILIILSSIPSGINSIDQKLIEKDSELISIITDKIVIGQFVIGVLPTLWIGLGAIFAGVLLSNWIGGIPRQITDILRIIVLVALYPITSQFIIIMMSYDVGSITLVPPLLAGLAATLISATILFKKYRKHKRQELISD</sequence>
<keyword evidence="1" id="KW-0812">Transmembrane</keyword>
<dbReference type="EMBL" id="AEGP01000065">
    <property type="protein sequence ID" value="EGG41333.1"/>
    <property type="molecule type" value="Genomic_DNA"/>
</dbReference>
<comment type="caution">
    <text evidence="2">The sequence shown here is derived from an EMBL/GenBank/DDBJ whole genome shotgun (WGS) entry which is preliminary data.</text>
</comment>
<feature type="transmembrane region" description="Helical" evidence="1">
    <location>
        <begin position="202"/>
        <end position="219"/>
    </location>
</feature>
<feature type="transmembrane region" description="Helical" evidence="1">
    <location>
        <begin position="348"/>
        <end position="368"/>
    </location>
</feature>
<evidence type="ECO:0000313" key="2">
    <source>
        <dbReference type="EMBL" id="EGG41333.1"/>
    </source>
</evidence>
<reference evidence="2" key="1">
    <citation type="journal article" date="2011" name="PLoS ONE">
        <title>Genome of a low-salinity ammonia-oxidizing archaeon determined by single-cell and metagenomic analysis.</title>
        <authorList>
            <person name="Blainey P.C."/>
            <person name="Mosier A.C."/>
            <person name="Potanina A."/>
            <person name="Francis C.A."/>
            <person name="Quake S.R."/>
        </authorList>
    </citation>
    <scope>NUCLEOTIDE SEQUENCE [LARGE SCALE GENOMIC DNA]</scope>
    <source>
        <strain evidence="2">SFB1</strain>
    </source>
</reference>
<name>F3KMP1_9ARCH</name>
<keyword evidence="1" id="KW-0472">Membrane</keyword>
<organism evidence="2">
    <name type="scientific">Candidatus Nitrosarchaeum limnium SFB1</name>
    <dbReference type="NCBI Taxonomy" id="886738"/>
    <lineage>
        <taxon>Archaea</taxon>
        <taxon>Nitrososphaerota</taxon>
        <taxon>Nitrososphaeria</taxon>
        <taxon>Nitrosopumilales</taxon>
        <taxon>Nitrosopumilaceae</taxon>
        <taxon>Nitrosarchaeum</taxon>
    </lineage>
</organism>
<dbReference type="AlphaFoldDB" id="F3KMP1"/>
<dbReference type="PANTHER" id="PTHR38815:SF1">
    <property type="entry name" value="DUF373 FAMILY PROTEIN"/>
    <property type="match status" value="1"/>
</dbReference>
<feature type="transmembrane region" description="Helical" evidence="1">
    <location>
        <begin position="178"/>
        <end position="196"/>
    </location>
</feature>
<gene>
    <name evidence="2" type="ORF">Nlim_1792</name>
</gene>
<dbReference type="InterPro" id="IPR007254">
    <property type="entry name" value="DUF373"/>
</dbReference>
<feature type="transmembrane region" description="Helical" evidence="1">
    <location>
        <begin position="319"/>
        <end position="342"/>
    </location>
</feature>
<dbReference type="Pfam" id="PF04123">
    <property type="entry name" value="DUF373"/>
    <property type="match status" value="1"/>
</dbReference>
<dbReference type="PANTHER" id="PTHR38815">
    <property type="entry name" value="HYPOTHETICAL MEMBRANE PROTEIN, CONSERVED, DUF373 FAMILY"/>
    <property type="match status" value="1"/>
</dbReference>